<dbReference type="STRING" id="1123755.SAMN05444714_1551"/>
<sequence length="95" mass="10181">MLGFIVAFIAGLLVPKIEETVTAPVKAFLQNYFKVEPAETRAISFMIALLGAAVISALLESGSTFAIALGVVLGYFGTRLYALIKRVIEARTDSD</sequence>
<feature type="transmembrane region" description="Helical" evidence="1">
    <location>
        <begin position="43"/>
        <end position="76"/>
    </location>
</feature>
<protein>
    <submittedName>
        <fullName evidence="2">Uncharacterized protein</fullName>
    </submittedName>
</protein>
<evidence type="ECO:0000313" key="3">
    <source>
        <dbReference type="Proteomes" id="UP000198926"/>
    </source>
</evidence>
<proteinExistence type="predicted"/>
<reference evidence="2 3" key="1">
    <citation type="submission" date="2016-10" db="EMBL/GenBank/DDBJ databases">
        <authorList>
            <person name="de Groot N.N."/>
        </authorList>
    </citation>
    <scope>NUCLEOTIDE SEQUENCE [LARGE SCALE GENOMIC DNA]</scope>
    <source>
        <strain evidence="2 3">DSM 29433</strain>
    </source>
</reference>
<organism evidence="2 3">
    <name type="scientific">Yoonia litorea</name>
    <dbReference type="NCBI Taxonomy" id="1123755"/>
    <lineage>
        <taxon>Bacteria</taxon>
        <taxon>Pseudomonadati</taxon>
        <taxon>Pseudomonadota</taxon>
        <taxon>Alphaproteobacteria</taxon>
        <taxon>Rhodobacterales</taxon>
        <taxon>Paracoccaceae</taxon>
        <taxon>Yoonia</taxon>
    </lineage>
</organism>
<dbReference type="OrthoDB" id="7652304at2"/>
<dbReference type="EMBL" id="FOZM01000001">
    <property type="protein sequence ID" value="SFS13464.1"/>
    <property type="molecule type" value="Genomic_DNA"/>
</dbReference>
<name>A0A1I6MCN2_9RHOB</name>
<dbReference type="Proteomes" id="UP000198926">
    <property type="component" value="Unassembled WGS sequence"/>
</dbReference>
<evidence type="ECO:0000256" key="1">
    <source>
        <dbReference type="SAM" id="Phobius"/>
    </source>
</evidence>
<keyword evidence="1" id="KW-1133">Transmembrane helix</keyword>
<dbReference type="AlphaFoldDB" id="A0A1I6MCN2"/>
<keyword evidence="3" id="KW-1185">Reference proteome</keyword>
<keyword evidence="1" id="KW-0472">Membrane</keyword>
<dbReference type="RefSeq" id="WP_090206005.1">
    <property type="nucleotide sequence ID" value="NZ_FOZM01000001.1"/>
</dbReference>
<gene>
    <name evidence="2" type="ORF">SAMN05444714_1551</name>
</gene>
<evidence type="ECO:0000313" key="2">
    <source>
        <dbReference type="EMBL" id="SFS13464.1"/>
    </source>
</evidence>
<keyword evidence="1" id="KW-0812">Transmembrane</keyword>
<accession>A0A1I6MCN2</accession>